<dbReference type="Proteomes" id="UP000076761">
    <property type="component" value="Unassembled WGS sequence"/>
</dbReference>
<feature type="compositionally biased region" description="Low complexity" evidence="1">
    <location>
        <begin position="735"/>
        <end position="748"/>
    </location>
</feature>
<evidence type="ECO:0000313" key="3">
    <source>
        <dbReference type="EMBL" id="KZT29146.1"/>
    </source>
</evidence>
<feature type="region of interest" description="Disordered" evidence="1">
    <location>
        <begin position="96"/>
        <end position="119"/>
    </location>
</feature>
<protein>
    <recommendedName>
        <fullName evidence="2">Fungal-type protein kinase domain-containing protein</fullName>
    </recommendedName>
</protein>
<dbReference type="OrthoDB" id="5584477at2759"/>
<feature type="compositionally biased region" description="Polar residues" evidence="1">
    <location>
        <begin position="661"/>
        <end position="673"/>
    </location>
</feature>
<accession>A0A165V4K2</accession>
<gene>
    <name evidence="3" type="ORF">NEOLEDRAFT_1175452</name>
</gene>
<dbReference type="InterPro" id="IPR011009">
    <property type="entry name" value="Kinase-like_dom_sf"/>
</dbReference>
<feature type="region of interest" description="Disordered" evidence="1">
    <location>
        <begin position="647"/>
        <end position="767"/>
    </location>
</feature>
<dbReference type="STRING" id="1314782.A0A165V4K2"/>
<sequence>MTSQKAKAQDPHFVSYQDTLAASKPKPPNVTPHALKLNSYAYESIGPMARPEIDAIMKHELHGYRLLVPDLVDRLFSNDVLPKRVEDIYEHLSKSRGPRLYKPGKQNKQGGEKWNGCPDRITVPSKNGDVEGEFARFLRRVTNAIASFVRQPRNRDVTEEFATGTYVRSVVDGVHHKRSPDLLFFDNNDVPKTWATAICPWEIKCNNKKTNKDKGIAQVTEDCRMIFENQDDRRFVPSVLMLGYNIELHIFDRAGEVYSEEFDIRTKPQSFLRILTALMFSGKEALGYDPAFTTLPNGTRTITIQGKVYEILERVHHAHGIRGRGTNCWHATCDGKHYAIKDCWMDKTRVSTEADFLTKARNMGVEGVPTLVAEDSPLFRGEKDTTETIRPSLQDPTYRKAFERRDRRQHRRLVLEPFAIPITYFRSKKELIKGFIDAITAHRDLLDRAGILHRDISLNNIMLVDMPDGSRKGLLIDLDYAAVYPEPEDKVPGSAARTGTTPFMAHGLLAARGPVRHPPPWDLESFLYVLIWICVLYSGPNNKRRNINLEECMLGEWTAGSFAQIALKKVGAMGFYFQEILNEFDPYFADLKDCVYKWRDLHFPSRRGAPSHNEVLEILQETYDSLPEVDCILDEDQDVPESPVIVPVHSGMSDVEDNQEGDSLSQSVVTSPEGTPAPEESAGPSYINNLPRTPPQDPNYKVVPDAPRGHKRVRTRSMDPEEYFSDGGIMPRNPSTSGGSRRSFGTFTPRDRSPSPSTISEHQSEEAVEGFLTKVKRIMKGWAKTPVTPEAGPSKRPRTEEGA</sequence>
<dbReference type="PANTHER" id="PTHR38248:SF2">
    <property type="entry name" value="FUNK1 11"/>
    <property type="match status" value="1"/>
</dbReference>
<dbReference type="PROSITE" id="PS00109">
    <property type="entry name" value="PROTEIN_KINASE_TYR"/>
    <property type="match status" value="1"/>
</dbReference>
<dbReference type="EMBL" id="KV425555">
    <property type="protein sequence ID" value="KZT29146.1"/>
    <property type="molecule type" value="Genomic_DNA"/>
</dbReference>
<dbReference type="PANTHER" id="PTHR38248">
    <property type="entry name" value="FUNK1 6"/>
    <property type="match status" value="1"/>
</dbReference>
<dbReference type="InParanoid" id="A0A165V4K2"/>
<dbReference type="Pfam" id="PF17667">
    <property type="entry name" value="Pkinase_fungal"/>
    <property type="match status" value="1"/>
</dbReference>
<dbReference type="Gene3D" id="1.10.510.10">
    <property type="entry name" value="Transferase(Phosphotransferase) domain 1"/>
    <property type="match status" value="1"/>
</dbReference>
<organism evidence="3 4">
    <name type="scientific">Neolentinus lepideus HHB14362 ss-1</name>
    <dbReference type="NCBI Taxonomy" id="1314782"/>
    <lineage>
        <taxon>Eukaryota</taxon>
        <taxon>Fungi</taxon>
        <taxon>Dikarya</taxon>
        <taxon>Basidiomycota</taxon>
        <taxon>Agaricomycotina</taxon>
        <taxon>Agaricomycetes</taxon>
        <taxon>Gloeophyllales</taxon>
        <taxon>Gloeophyllaceae</taxon>
        <taxon>Neolentinus</taxon>
    </lineage>
</organism>
<reference evidence="3 4" key="1">
    <citation type="journal article" date="2016" name="Mol. Biol. Evol.">
        <title>Comparative Genomics of Early-Diverging Mushroom-Forming Fungi Provides Insights into the Origins of Lignocellulose Decay Capabilities.</title>
        <authorList>
            <person name="Nagy L.G."/>
            <person name="Riley R."/>
            <person name="Tritt A."/>
            <person name="Adam C."/>
            <person name="Daum C."/>
            <person name="Floudas D."/>
            <person name="Sun H."/>
            <person name="Yadav J.S."/>
            <person name="Pangilinan J."/>
            <person name="Larsson K.H."/>
            <person name="Matsuura K."/>
            <person name="Barry K."/>
            <person name="Labutti K."/>
            <person name="Kuo R."/>
            <person name="Ohm R.A."/>
            <person name="Bhattacharya S.S."/>
            <person name="Shirouzu T."/>
            <person name="Yoshinaga Y."/>
            <person name="Martin F.M."/>
            <person name="Grigoriev I.V."/>
            <person name="Hibbett D.S."/>
        </authorList>
    </citation>
    <scope>NUCLEOTIDE SEQUENCE [LARGE SCALE GENOMIC DNA]</scope>
    <source>
        <strain evidence="3 4">HHB14362 ss-1</strain>
    </source>
</reference>
<dbReference type="SUPFAM" id="SSF56112">
    <property type="entry name" value="Protein kinase-like (PK-like)"/>
    <property type="match status" value="1"/>
</dbReference>
<keyword evidence="4" id="KW-1185">Reference proteome</keyword>
<feature type="region of interest" description="Disordered" evidence="1">
    <location>
        <begin position="780"/>
        <end position="803"/>
    </location>
</feature>
<dbReference type="InterPro" id="IPR008266">
    <property type="entry name" value="Tyr_kinase_AS"/>
</dbReference>
<evidence type="ECO:0000259" key="2">
    <source>
        <dbReference type="Pfam" id="PF17667"/>
    </source>
</evidence>
<dbReference type="GO" id="GO:0004672">
    <property type="term" value="F:protein kinase activity"/>
    <property type="evidence" value="ECO:0007669"/>
    <property type="project" value="InterPro"/>
</dbReference>
<proteinExistence type="predicted"/>
<evidence type="ECO:0000256" key="1">
    <source>
        <dbReference type="SAM" id="MobiDB-lite"/>
    </source>
</evidence>
<feature type="domain" description="Fungal-type protein kinase" evidence="2">
    <location>
        <begin position="181"/>
        <end position="534"/>
    </location>
</feature>
<dbReference type="AlphaFoldDB" id="A0A165V4K2"/>
<evidence type="ECO:0000313" key="4">
    <source>
        <dbReference type="Proteomes" id="UP000076761"/>
    </source>
</evidence>
<dbReference type="InterPro" id="IPR040976">
    <property type="entry name" value="Pkinase_fungal"/>
</dbReference>
<name>A0A165V4K2_9AGAM</name>